<protein>
    <recommendedName>
        <fullName evidence="1">DUF6265 domain-containing protein</fullName>
    </recommendedName>
</protein>
<dbReference type="InterPro" id="IPR046232">
    <property type="entry name" value="DUF6265"/>
</dbReference>
<evidence type="ECO:0000259" key="1">
    <source>
        <dbReference type="Pfam" id="PF19780"/>
    </source>
</evidence>
<organism evidence="2">
    <name type="scientific">uncultured Sphingomonas sp</name>
    <dbReference type="NCBI Taxonomy" id="158754"/>
    <lineage>
        <taxon>Bacteria</taxon>
        <taxon>Pseudomonadati</taxon>
        <taxon>Pseudomonadota</taxon>
        <taxon>Alphaproteobacteria</taxon>
        <taxon>Sphingomonadales</taxon>
        <taxon>Sphingomonadaceae</taxon>
        <taxon>Sphingomonas</taxon>
        <taxon>environmental samples</taxon>
    </lineage>
</organism>
<proteinExistence type="predicted"/>
<reference evidence="2" key="1">
    <citation type="submission" date="2020-02" db="EMBL/GenBank/DDBJ databases">
        <authorList>
            <person name="Meier V. D."/>
        </authorList>
    </citation>
    <scope>NUCLEOTIDE SEQUENCE</scope>
    <source>
        <strain evidence="2">AVDCRST_MAG09</strain>
    </source>
</reference>
<gene>
    <name evidence="2" type="ORF">AVDCRST_MAG09-1331</name>
</gene>
<evidence type="ECO:0000313" key="2">
    <source>
        <dbReference type="EMBL" id="CAA9505080.1"/>
    </source>
</evidence>
<feature type="domain" description="DUF6265" evidence="1">
    <location>
        <begin position="19"/>
        <end position="124"/>
    </location>
</feature>
<accession>A0A6J4STK1</accession>
<dbReference type="RefSeq" id="WP_294172808.1">
    <property type="nucleotide sequence ID" value="NZ_CADCVZ010000022.1"/>
</dbReference>
<sequence>MLITMIAALASAAEPMPEFLNGCWEKAEGSRWTEECWMEPRAQVMLGATREGDGDRLTMWEFARIAPDAQGRLTFYASPRGAPASAFPRTSSGKNHVEFASPAHDYPQRIRYERKGDGLEATISLLDGSKAVRWSYRRKGSSTGR</sequence>
<dbReference type="EMBL" id="CADCVZ010000022">
    <property type="protein sequence ID" value="CAA9505080.1"/>
    <property type="molecule type" value="Genomic_DNA"/>
</dbReference>
<dbReference type="Pfam" id="PF19780">
    <property type="entry name" value="DUF6265"/>
    <property type="match status" value="1"/>
</dbReference>
<name>A0A6J4STK1_9SPHN</name>
<dbReference type="AlphaFoldDB" id="A0A6J4STK1"/>